<reference evidence="2 3" key="1">
    <citation type="journal article" date="2015" name="Fungal Genet. Biol.">
        <title>Evolution of novel wood decay mechanisms in Agaricales revealed by the genome sequences of Fistulina hepatica and Cylindrobasidium torrendii.</title>
        <authorList>
            <person name="Floudas D."/>
            <person name="Held B.W."/>
            <person name="Riley R."/>
            <person name="Nagy L.G."/>
            <person name="Koehler G."/>
            <person name="Ransdell A.S."/>
            <person name="Younus H."/>
            <person name="Chow J."/>
            <person name="Chiniquy J."/>
            <person name="Lipzen A."/>
            <person name="Tritt A."/>
            <person name="Sun H."/>
            <person name="Haridas S."/>
            <person name="LaButti K."/>
            <person name="Ohm R.A."/>
            <person name="Kues U."/>
            <person name="Blanchette R.A."/>
            <person name="Grigoriev I.V."/>
            <person name="Minto R.E."/>
            <person name="Hibbett D.S."/>
        </authorList>
    </citation>
    <scope>NUCLEOTIDE SEQUENCE [LARGE SCALE GENOMIC DNA]</scope>
    <source>
        <strain evidence="2 3">ATCC 64428</strain>
    </source>
</reference>
<comment type="catalytic activity">
    <reaction evidence="1">
        <text>queuosine 5'-phosphate + H2O = queuine + D-ribose 5-phosphate</text>
        <dbReference type="Rhea" id="RHEA:75387"/>
        <dbReference type="ChEBI" id="CHEBI:15377"/>
        <dbReference type="ChEBI" id="CHEBI:17433"/>
        <dbReference type="ChEBI" id="CHEBI:78346"/>
        <dbReference type="ChEBI" id="CHEBI:194371"/>
    </reaction>
    <physiologicalReaction direction="left-to-right" evidence="1">
        <dbReference type="Rhea" id="RHEA:75388"/>
    </physiologicalReaction>
</comment>
<dbReference type="Proteomes" id="UP000054144">
    <property type="component" value="Unassembled WGS sequence"/>
</dbReference>
<dbReference type="InterPro" id="IPR019438">
    <property type="entry name" value="Q_salvage"/>
</dbReference>
<keyword evidence="3" id="KW-1185">Reference proteome</keyword>
<dbReference type="EMBL" id="KN882043">
    <property type="protein sequence ID" value="KIY46021.1"/>
    <property type="molecule type" value="Genomic_DNA"/>
</dbReference>
<dbReference type="AlphaFoldDB" id="A0A0D7A7W8"/>
<dbReference type="GO" id="GO:0006400">
    <property type="term" value="P:tRNA modification"/>
    <property type="evidence" value="ECO:0007669"/>
    <property type="project" value="TreeGrafter"/>
</dbReference>
<name>A0A0D7A7W8_9AGAR</name>
<organism evidence="2 3">
    <name type="scientific">Fistulina hepatica ATCC 64428</name>
    <dbReference type="NCBI Taxonomy" id="1128425"/>
    <lineage>
        <taxon>Eukaryota</taxon>
        <taxon>Fungi</taxon>
        <taxon>Dikarya</taxon>
        <taxon>Basidiomycota</taxon>
        <taxon>Agaricomycotina</taxon>
        <taxon>Agaricomycetes</taxon>
        <taxon>Agaricomycetidae</taxon>
        <taxon>Agaricales</taxon>
        <taxon>Fistulinaceae</taxon>
        <taxon>Fistulina</taxon>
    </lineage>
</organism>
<gene>
    <name evidence="2" type="ORF">FISHEDRAFT_47841</name>
</gene>
<dbReference type="GO" id="GO:0016787">
    <property type="term" value="F:hydrolase activity"/>
    <property type="evidence" value="ECO:0007669"/>
    <property type="project" value="UniProtKB-KW"/>
</dbReference>
<dbReference type="PANTHER" id="PTHR21314:SF1">
    <property type="entry name" value="QUEUOSINE SALVAGE PROTEIN"/>
    <property type="match status" value="1"/>
</dbReference>
<protein>
    <recommendedName>
        <fullName evidence="1">Queuosine 5'-phosphate N-glycosylase/hydrolase</fullName>
        <ecNumber evidence="1">3.2.2.-</ecNumber>
    </recommendedName>
    <alternativeName>
        <fullName evidence="1">Queuosine-nucleotide N-glycosylase/hydrolase</fullName>
    </alternativeName>
</protein>
<evidence type="ECO:0000313" key="3">
    <source>
        <dbReference type="Proteomes" id="UP000054144"/>
    </source>
</evidence>
<comment type="function">
    <text evidence="1">Catalyzes the hydrolysis of queuosine 5'-phosphate, releasing the nucleobase queuine (q). Is required for salvage of queuine from exogenous queuosine (Q) that is imported and then converted to queuosine 5'-phosphate intracellularly.</text>
</comment>
<evidence type="ECO:0000313" key="2">
    <source>
        <dbReference type="EMBL" id="KIY46021.1"/>
    </source>
</evidence>
<dbReference type="PANTHER" id="PTHR21314">
    <property type="entry name" value="QUEUOSINE 5'-PHOSPHATE N-GLYCOSYLASE_HYDROLASE-RELATED"/>
    <property type="match status" value="1"/>
</dbReference>
<dbReference type="Pfam" id="PF10343">
    <property type="entry name" value="Q_salvage"/>
    <property type="match status" value="1"/>
</dbReference>
<evidence type="ECO:0000256" key="1">
    <source>
        <dbReference type="RuleBase" id="RU365002"/>
    </source>
</evidence>
<proteinExistence type="inferred from homology"/>
<keyword evidence="1" id="KW-0378">Hydrolase</keyword>
<accession>A0A0D7A7W8</accession>
<sequence length="411" mass="44852">MPTPLPPSGLYLDSVRSSSRNLREKAGVSITPESIKRLLHSPAFILSYNRVSRLHGLKFPLNFPSALAELNFLSVLSLLNFASGYRVPLHAQTGRGAWDNMRALVFGMYISAEGDLLSARGMQSVSDTQIAELLHVDMHVERAHAAIPGLVLGELGGPMHELVTLIRCTLNETGDILVRGGYPSLGSLVVEALKSGHRLRATKGPVAELDAVLEQIVKAIPGFRDMDTVDGTPIYCFKKAMFLLCSISIRFNSSNPPFPVPDTSTLAIFSDNVLPSMLIHLGVIDVSGSAMLSDLFTEARSEDRLSRLLAATPEEPASADVQPVTSGTSKLPEEGPVISSDQAYVLRAAAIDACELIMQEAHALQVAGEESDIEWEKITPSDLDMWIWSVAKDRLDYRTLPRFVLRNTVFF</sequence>
<dbReference type="OrthoDB" id="416777at2759"/>
<dbReference type="EC" id="3.2.2.-" evidence="1"/>
<comment type="similarity">
    <text evidence="1">Belongs to the QNG1 protein family.</text>
</comment>